<name>A0A6C0G3E5_9BACL</name>
<dbReference type="PROSITE" id="PS50111">
    <property type="entry name" value="CHEMOTAXIS_TRANSDUC_2"/>
    <property type="match status" value="1"/>
</dbReference>
<dbReference type="GO" id="GO:0007165">
    <property type="term" value="P:signal transduction"/>
    <property type="evidence" value="ECO:0007669"/>
    <property type="project" value="UniProtKB-KW"/>
</dbReference>
<dbReference type="SMART" id="SM00283">
    <property type="entry name" value="MA"/>
    <property type="match status" value="1"/>
</dbReference>
<dbReference type="Pfam" id="PF00015">
    <property type="entry name" value="MCPsignal"/>
    <property type="match status" value="1"/>
</dbReference>
<protein>
    <recommendedName>
        <fullName evidence="3">Methyl-accepting transducer domain-containing protein</fullName>
    </recommendedName>
</protein>
<gene>
    <name evidence="4" type="ORF">GXP70_21335</name>
</gene>
<dbReference type="PANTHER" id="PTHR32089">
    <property type="entry name" value="METHYL-ACCEPTING CHEMOTAXIS PROTEIN MCPB"/>
    <property type="match status" value="1"/>
</dbReference>
<organism evidence="4 5">
    <name type="scientific">Paenibacillus lycopersici</name>
    <dbReference type="NCBI Taxonomy" id="2704462"/>
    <lineage>
        <taxon>Bacteria</taxon>
        <taxon>Bacillati</taxon>
        <taxon>Bacillota</taxon>
        <taxon>Bacilli</taxon>
        <taxon>Bacillales</taxon>
        <taxon>Paenibacillaceae</taxon>
        <taxon>Paenibacillus</taxon>
    </lineage>
</organism>
<keyword evidence="5" id="KW-1185">Reference proteome</keyword>
<reference evidence="4 5" key="1">
    <citation type="submission" date="2020-01" db="EMBL/GenBank/DDBJ databases">
        <title>Paenibacillus sp. nov., isolated from tomato rhizosphere.</title>
        <authorList>
            <person name="Weon H.-Y."/>
            <person name="Lee S.A."/>
        </authorList>
    </citation>
    <scope>NUCLEOTIDE SEQUENCE [LARGE SCALE GENOMIC DNA]</scope>
    <source>
        <strain evidence="4 5">12200R-189</strain>
    </source>
</reference>
<dbReference type="PANTHER" id="PTHR32089:SF112">
    <property type="entry name" value="LYSOZYME-LIKE PROTEIN-RELATED"/>
    <property type="match status" value="1"/>
</dbReference>
<dbReference type="Proteomes" id="UP000476064">
    <property type="component" value="Chromosome"/>
</dbReference>
<evidence type="ECO:0000256" key="2">
    <source>
        <dbReference type="PROSITE-ProRule" id="PRU00284"/>
    </source>
</evidence>
<evidence type="ECO:0000313" key="4">
    <source>
        <dbReference type="EMBL" id="QHT62271.1"/>
    </source>
</evidence>
<evidence type="ECO:0000259" key="3">
    <source>
        <dbReference type="PROSITE" id="PS50111"/>
    </source>
</evidence>
<evidence type="ECO:0000256" key="1">
    <source>
        <dbReference type="ARBA" id="ARBA00023224"/>
    </source>
</evidence>
<feature type="domain" description="Methyl-accepting transducer" evidence="3">
    <location>
        <begin position="100"/>
        <end position="282"/>
    </location>
</feature>
<accession>A0A6C0G3E5</accession>
<dbReference type="SUPFAM" id="SSF58104">
    <property type="entry name" value="Methyl-accepting chemotaxis protein (MCP) signaling domain"/>
    <property type="match status" value="1"/>
</dbReference>
<dbReference type="Gene3D" id="1.10.287.950">
    <property type="entry name" value="Methyl-accepting chemotaxis protein"/>
    <property type="match status" value="1"/>
</dbReference>
<dbReference type="KEGG" id="plyc:GXP70_21335"/>
<proteinExistence type="predicted"/>
<dbReference type="EMBL" id="CP048209">
    <property type="protein sequence ID" value="QHT62271.1"/>
    <property type="molecule type" value="Genomic_DNA"/>
</dbReference>
<evidence type="ECO:0000313" key="5">
    <source>
        <dbReference type="Proteomes" id="UP000476064"/>
    </source>
</evidence>
<keyword evidence="1 2" id="KW-0807">Transducer</keyword>
<dbReference type="RefSeq" id="WP_162358704.1">
    <property type="nucleotide sequence ID" value="NZ_CP048209.1"/>
</dbReference>
<dbReference type="AlphaFoldDB" id="A0A6C0G3E5"/>
<dbReference type="InterPro" id="IPR004089">
    <property type="entry name" value="MCPsignal_dom"/>
</dbReference>
<sequence length="282" mass="30402">MNRIEALVASMPFVKELFREDVSLAVYDREKVLFWSDGKAVKLGLQAGDALPEEDRDFKPLKDGKERSTARMPAERFGVPVDVVCIPVKDENDEVAAILSIRYSMENQRSLESLMTETEATIDNLLGGIRQVAAHSEQLTASVGEILHNSQQAVENSSGVASITQLIREISEQTNLLGLNAAIEAARVGEAGAGFGVVAKEVRKLADNSKQAAGQIEESLASVKASIAQMESDIGQIAAASTDQAKLVMAFMSSIEQLKTTSGHLKAFVDHMLTHGMDEGES</sequence>
<dbReference type="GO" id="GO:0016020">
    <property type="term" value="C:membrane"/>
    <property type="evidence" value="ECO:0007669"/>
    <property type="project" value="InterPro"/>
</dbReference>